<feature type="compositionally biased region" description="Basic and acidic residues" evidence="1">
    <location>
        <begin position="57"/>
        <end position="80"/>
    </location>
</feature>
<name>A0AAD4VZK3_PRUDU</name>
<evidence type="ECO:0000256" key="1">
    <source>
        <dbReference type="SAM" id="MobiDB-lite"/>
    </source>
</evidence>
<protein>
    <submittedName>
        <fullName evidence="2">Uncharacterized protein</fullName>
    </submittedName>
</protein>
<sequence length="137" mass="15356">MEDKAMMFMISLPLSYKHFRMTLMFCKSTLNFEEVDQDVMLHHRMAQCWKEGPQDVSLERGRTSKREGKEGNGRNSRSKDMDDYFECRAATLAGHGDTTSIRVATLQALASFLAGLGKTPSVQAAILAGLSRIPRKP</sequence>
<feature type="region of interest" description="Disordered" evidence="1">
    <location>
        <begin position="52"/>
        <end position="80"/>
    </location>
</feature>
<organism evidence="2 3">
    <name type="scientific">Prunus dulcis</name>
    <name type="common">Almond</name>
    <name type="synonym">Amygdalus dulcis</name>
    <dbReference type="NCBI Taxonomy" id="3755"/>
    <lineage>
        <taxon>Eukaryota</taxon>
        <taxon>Viridiplantae</taxon>
        <taxon>Streptophyta</taxon>
        <taxon>Embryophyta</taxon>
        <taxon>Tracheophyta</taxon>
        <taxon>Spermatophyta</taxon>
        <taxon>Magnoliopsida</taxon>
        <taxon>eudicotyledons</taxon>
        <taxon>Gunneridae</taxon>
        <taxon>Pentapetalae</taxon>
        <taxon>rosids</taxon>
        <taxon>fabids</taxon>
        <taxon>Rosales</taxon>
        <taxon>Rosaceae</taxon>
        <taxon>Amygdaloideae</taxon>
        <taxon>Amygdaleae</taxon>
        <taxon>Prunus</taxon>
    </lineage>
</organism>
<evidence type="ECO:0000313" key="2">
    <source>
        <dbReference type="EMBL" id="KAI5334184.1"/>
    </source>
</evidence>
<comment type="caution">
    <text evidence="2">The sequence shown here is derived from an EMBL/GenBank/DDBJ whole genome shotgun (WGS) entry which is preliminary data.</text>
</comment>
<keyword evidence="3" id="KW-1185">Reference proteome</keyword>
<dbReference type="EMBL" id="JAJFAZ020000004">
    <property type="protein sequence ID" value="KAI5334184.1"/>
    <property type="molecule type" value="Genomic_DNA"/>
</dbReference>
<reference evidence="2 3" key="1">
    <citation type="journal article" date="2022" name="G3 (Bethesda)">
        <title>Whole-genome sequence and methylome profiling of the almond [Prunus dulcis (Mill.) D.A. Webb] cultivar 'Nonpareil'.</title>
        <authorList>
            <person name="D'Amico-Willman K.M."/>
            <person name="Ouma W.Z."/>
            <person name="Meulia T."/>
            <person name="Sideli G.M."/>
            <person name="Gradziel T.M."/>
            <person name="Fresnedo-Ramirez J."/>
        </authorList>
    </citation>
    <scope>NUCLEOTIDE SEQUENCE [LARGE SCALE GENOMIC DNA]</scope>
    <source>
        <strain evidence="2">Clone GOH B32 T37-40</strain>
    </source>
</reference>
<accession>A0AAD4VZK3</accession>
<evidence type="ECO:0000313" key="3">
    <source>
        <dbReference type="Proteomes" id="UP001054821"/>
    </source>
</evidence>
<proteinExistence type="predicted"/>
<dbReference type="Proteomes" id="UP001054821">
    <property type="component" value="Chromosome 4"/>
</dbReference>
<dbReference type="AlphaFoldDB" id="A0AAD4VZK3"/>
<gene>
    <name evidence="2" type="ORF">L3X38_024317</name>
</gene>